<reference evidence="2" key="1">
    <citation type="journal article" date="2023" name="Mol. Phylogenet. Evol.">
        <title>Genome-scale phylogeny and comparative genomics of the fungal order Sordariales.</title>
        <authorList>
            <person name="Hensen N."/>
            <person name="Bonometti L."/>
            <person name="Westerberg I."/>
            <person name="Brannstrom I.O."/>
            <person name="Guillou S."/>
            <person name="Cros-Aarteil S."/>
            <person name="Calhoun S."/>
            <person name="Haridas S."/>
            <person name="Kuo A."/>
            <person name="Mondo S."/>
            <person name="Pangilinan J."/>
            <person name="Riley R."/>
            <person name="LaButti K."/>
            <person name="Andreopoulos B."/>
            <person name="Lipzen A."/>
            <person name="Chen C."/>
            <person name="Yan M."/>
            <person name="Daum C."/>
            <person name="Ng V."/>
            <person name="Clum A."/>
            <person name="Steindorff A."/>
            <person name="Ohm R.A."/>
            <person name="Martin F."/>
            <person name="Silar P."/>
            <person name="Natvig D.O."/>
            <person name="Lalanne C."/>
            <person name="Gautier V."/>
            <person name="Ament-Velasquez S.L."/>
            <person name="Kruys A."/>
            <person name="Hutchinson M.I."/>
            <person name="Powell A.J."/>
            <person name="Barry K."/>
            <person name="Miller A.N."/>
            <person name="Grigoriev I.V."/>
            <person name="Debuchy R."/>
            <person name="Gladieux P."/>
            <person name="Hiltunen Thoren M."/>
            <person name="Johannesson H."/>
        </authorList>
    </citation>
    <scope>NUCLEOTIDE SEQUENCE</scope>
    <source>
        <strain evidence="2">CBS 955.72</strain>
    </source>
</reference>
<proteinExistence type="predicted"/>
<feature type="compositionally biased region" description="Basic and acidic residues" evidence="1">
    <location>
        <begin position="126"/>
        <end position="138"/>
    </location>
</feature>
<name>A0AAJ0HK24_9PEZI</name>
<protein>
    <submittedName>
        <fullName evidence="2">Uncharacterized protein</fullName>
    </submittedName>
</protein>
<organism evidence="2 3">
    <name type="scientific">Lasiosphaeria hispida</name>
    <dbReference type="NCBI Taxonomy" id="260671"/>
    <lineage>
        <taxon>Eukaryota</taxon>
        <taxon>Fungi</taxon>
        <taxon>Dikarya</taxon>
        <taxon>Ascomycota</taxon>
        <taxon>Pezizomycotina</taxon>
        <taxon>Sordariomycetes</taxon>
        <taxon>Sordariomycetidae</taxon>
        <taxon>Sordariales</taxon>
        <taxon>Lasiosphaeriaceae</taxon>
        <taxon>Lasiosphaeria</taxon>
    </lineage>
</organism>
<keyword evidence="3" id="KW-1185">Reference proteome</keyword>
<evidence type="ECO:0000256" key="1">
    <source>
        <dbReference type="SAM" id="MobiDB-lite"/>
    </source>
</evidence>
<feature type="compositionally biased region" description="Basic and acidic residues" evidence="1">
    <location>
        <begin position="354"/>
        <end position="363"/>
    </location>
</feature>
<feature type="region of interest" description="Disordered" evidence="1">
    <location>
        <begin position="1"/>
        <end position="57"/>
    </location>
</feature>
<gene>
    <name evidence="2" type="ORF">B0T25DRAFT_569165</name>
</gene>
<reference evidence="2" key="2">
    <citation type="submission" date="2023-06" db="EMBL/GenBank/DDBJ databases">
        <authorList>
            <consortium name="Lawrence Berkeley National Laboratory"/>
            <person name="Haridas S."/>
            <person name="Hensen N."/>
            <person name="Bonometti L."/>
            <person name="Westerberg I."/>
            <person name="Brannstrom I.O."/>
            <person name="Guillou S."/>
            <person name="Cros-Aarteil S."/>
            <person name="Calhoun S."/>
            <person name="Kuo A."/>
            <person name="Mondo S."/>
            <person name="Pangilinan J."/>
            <person name="Riley R."/>
            <person name="Labutti K."/>
            <person name="Andreopoulos B."/>
            <person name="Lipzen A."/>
            <person name="Chen C."/>
            <person name="Yanf M."/>
            <person name="Daum C."/>
            <person name="Ng V."/>
            <person name="Clum A."/>
            <person name="Steindorff A."/>
            <person name="Ohm R."/>
            <person name="Martin F."/>
            <person name="Silar P."/>
            <person name="Natvig D."/>
            <person name="Lalanne C."/>
            <person name="Gautier V."/>
            <person name="Ament-Velasquez S.L."/>
            <person name="Kruys A."/>
            <person name="Hutchinson M.I."/>
            <person name="Powell A.J."/>
            <person name="Barry K."/>
            <person name="Miller A.N."/>
            <person name="Grigoriev I.V."/>
            <person name="Debuchy R."/>
            <person name="Gladieux P."/>
            <person name="Thoren M.H."/>
            <person name="Johannesson H."/>
        </authorList>
    </citation>
    <scope>NUCLEOTIDE SEQUENCE</scope>
    <source>
        <strain evidence="2">CBS 955.72</strain>
    </source>
</reference>
<feature type="region of interest" description="Disordered" evidence="1">
    <location>
        <begin position="341"/>
        <end position="363"/>
    </location>
</feature>
<feature type="compositionally biased region" description="Basic and acidic residues" evidence="1">
    <location>
        <begin position="286"/>
        <end position="298"/>
    </location>
</feature>
<feature type="region of interest" description="Disordered" evidence="1">
    <location>
        <begin position="226"/>
        <end position="298"/>
    </location>
</feature>
<feature type="region of interest" description="Disordered" evidence="1">
    <location>
        <begin position="104"/>
        <end position="193"/>
    </location>
</feature>
<dbReference type="Proteomes" id="UP001275084">
    <property type="component" value="Unassembled WGS sequence"/>
</dbReference>
<sequence length="363" mass="40313">MPPSGHAQNSAAPRRLALQKVSSGQGNSCAVAASAAVPSQSSSKGGSPTVKLEGPRIFANSQPFPGAEHLMPTEFSSIPRLEKQIELSRAQLAKQRVALANLKKSIAGKEKQIRAQESHIQSQLDRMVEKSARRDQLIRQRVKATRAQPAQDPVIKREPSEPGQTTPPPPAREQAVYRRSPQSRSPPRLYSDNLRLFPDFYDDSRNSNDLPEWNPRSGGSVWGGIYQPSAPTEAQGGLHSLGLPEWNPHEGANARRGYYDPDRPKENQAGPRELRYSESPQKPRVKREDGGIGPEEKANIRRRVGVLRIIFGEKDRPMKREREESPPHDVFPADVRVKRVKLEPQSPKGMSGVAEREIIELSD</sequence>
<evidence type="ECO:0000313" key="2">
    <source>
        <dbReference type="EMBL" id="KAK3353990.1"/>
    </source>
</evidence>
<feature type="compositionally biased region" description="Basic and acidic residues" evidence="1">
    <location>
        <begin position="257"/>
        <end position="276"/>
    </location>
</feature>
<comment type="caution">
    <text evidence="2">The sequence shown here is derived from an EMBL/GenBank/DDBJ whole genome shotgun (WGS) entry which is preliminary data.</text>
</comment>
<dbReference type="AlphaFoldDB" id="A0AAJ0HK24"/>
<feature type="compositionally biased region" description="Low complexity" evidence="1">
    <location>
        <begin position="30"/>
        <end position="43"/>
    </location>
</feature>
<feature type="compositionally biased region" description="Low complexity" evidence="1">
    <location>
        <begin position="178"/>
        <end position="188"/>
    </location>
</feature>
<evidence type="ECO:0000313" key="3">
    <source>
        <dbReference type="Proteomes" id="UP001275084"/>
    </source>
</evidence>
<feature type="compositionally biased region" description="Polar residues" evidence="1">
    <location>
        <begin position="1"/>
        <end position="11"/>
    </location>
</feature>
<feature type="compositionally biased region" description="Basic and acidic residues" evidence="1">
    <location>
        <begin position="107"/>
        <end position="117"/>
    </location>
</feature>
<dbReference type="EMBL" id="JAUIQD010000004">
    <property type="protein sequence ID" value="KAK3353990.1"/>
    <property type="molecule type" value="Genomic_DNA"/>
</dbReference>
<accession>A0AAJ0HK24</accession>